<proteinExistence type="predicted"/>
<name>A0A517R3F7_9PLAN</name>
<dbReference type="KEGG" id="svp:Pan189_27790"/>
<dbReference type="GO" id="GO:0003677">
    <property type="term" value="F:DNA binding"/>
    <property type="evidence" value="ECO:0007669"/>
    <property type="project" value="InterPro"/>
</dbReference>
<dbReference type="SMART" id="SM00530">
    <property type="entry name" value="HTH_XRE"/>
    <property type="match status" value="1"/>
</dbReference>
<reference evidence="2 3" key="1">
    <citation type="submission" date="2019-02" db="EMBL/GenBank/DDBJ databases">
        <title>Deep-cultivation of Planctomycetes and their phenomic and genomic characterization uncovers novel biology.</title>
        <authorList>
            <person name="Wiegand S."/>
            <person name="Jogler M."/>
            <person name="Boedeker C."/>
            <person name="Pinto D."/>
            <person name="Vollmers J."/>
            <person name="Rivas-Marin E."/>
            <person name="Kohn T."/>
            <person name="Peeters S.H."/>
            <person name="Heuer A."/>
            <person name="Rast P."/>
            <person name="Oberbeckmann S."/>
            <person name="Bunk B."/>
            <person name="Jeske O."/>
            <person name="Meyerdierks A."/>
            <person name="Storesund J.E."/>
            <person name="Kallscheuer N."/>
            <person name="Luecker S."/>
            <person name="Lage O.M."/>
            <person name="Pohl T."/>
            <person name="Merkel B.J."/>
            <person name="Hornburger P."/>
            <person name="Mueller R.-W."/>
            <person name="Bruemmer F."/>
            <person name="Labrenz M."/>
            <person name="Spormann A.M."/>
            <person name="Op den Camp H."/>
            <person name="Overmann J."/>
            <person name="Amann R."/>
            <person name="Jetten M.S.M."/>
            <person name="Mascher T."/>
            <person name="Medema M.H."/>
            <person name="Devos D.P."/>
            <person name="Kaster A.-K."/>
            <person name="Ovreas L."/>
            <person name="Rohde M."/>
            <person name="Galperin M.Y."/>
            <person name="Jogler C."/>
        </authorList>
    </citation>
    <scope>NUCLEOTIDE SEQUENCE [LARGE SCALE GENOMIC DNA]</scope>
    <source>
        <strain evidence="2 3">Pan189</strain>
    </source>
</reference>
<keyword evidence="3" id="KW-1185">Reference proteome</keyword>
<dbReference type="EMBL" id="CP036268">
    <property type="protein sequence ID" value="QDT38386.1"/>
    <property type="molecule type" value="Genomic_DNA"/>
</dbReference>
<dbReference type="SUPFAM" id="SSF47413">
    <property type="entry name" value="lambda repressor-like DNA-binding domains"/>
    <property type="match status" value="1"/>
</dbReference>
<evidence type="ECO:0000259" key="1">
    <source>
        <dbReference type="PROSITE" id="PS50943"/>
    </source>
</evidence>
<dbReference type="InterPro" id="IPR001387">
    <property type="entry name" value="Cro/C1-type_HTH"/>
</dbReference>
<sequence>MTKKSRYTQNYERLLAALRAARHEAGLTQAEVGKKFGSHASFVSKIESGERRIDVVELAEFCRCYGVTLVEFLESAGIK</sequence>
<dbReference type="Gene3D" id="1.10.260.40">
    <property type="entry name" value="lambda repressor-like DNA-binding domains"/>
    <property type="match status" value="1"/>
</dbReference>
<dbReference type="CDD" id="cd00093">
    <property type="entry name" value="HTH_XRE"/>
    <property type="match status" value="1"/>
</dbReference>
<dbReference type="OrthoDB" id="9803379at2"/>
<dbReference type="Proteomes" id="UP000317318">
    <property type="component" value="Chromosome"/>
</dbReference>
<protein>
    <submittedName>
        <fullName evidence="2">Helix-turn-helix protein</fullName>
    </submittedName>
</protein>
<accession>A0A517R3F7</accession>
<feature type="domain" description="HTH cro/C1-type" evidence="1">
    <location>
        <begin position="18"/>
        <end position="72"/>
    </location>
</feature>
<organism evidence="2 3">
    <name type="scientific">Stratiformator vulcanicus</name>
    <dbReference type="NCBI Taxonomy" id="2527980"/>
    <lineage>
        <taxon>Bacteria</taxon>
        <taxon>Pseudomonadati</taxon>
        <taxon>Planctomycetota</taxon>
        <taxon>Planctomycetia</taxon>
        <taxon>Planctomycetales</taxon>
        <taxon>Planctomycetaceae</taxon>
        <taxon>Stratiformator</taxon>
    </lineage>
</organism>
<dbReference type="AlphaFoldDB" id="A0A517R3F7"/>
<gene>
    <name evidence="2" type="ORF">Pan189_27790</name>
</gene>
<dbReference type="Pfam" id="PF13560">
    <property type="entry name" value="HTH_31"/>
    <property type="match status" value="1"/>
</dbReference>
<evidence type="ECO:0000313" key="2">
    <source>
        <dbReference type="EMBL" id="QDT38386.1"/>
    </source>
</evidence>
<evidence type="ECO:0000313" key="3">
    <source>
        <dbReference type="Proteomes" id="UP000317318"/>
    </source>
</evidence>
<dbReference type="InterPro" id="IPR010982">
    <property type="entry name" value="Lambda_DNA-bd_dom_sf"/>
</dbReference>
<dbReference type="PROSITE" id="PS50943">
    <property type="entry name" value="HTH_CROC1"/>
    <property type="match status" value="1"/>
</dbReference>
<dbReference type="RefSeq" id="WP_145364498.1">
    <property type="nucleotide sequence ID" value="NZ_CP036268.1"/>
</dbReference>